<keyword evidence="1" id="KW-1133">Transmembrane helix</keyword>
<dbReference type="AlphaFoldDB" id="A0A1G6NBC7"/>
<gene>
    <name evidence="2" type="ORF">SAMN04488112_11286</name>
</gene>
<dbReference type="STRING" id="1236220.SAMN04488112_11286"/>
<evidence type="ECO:0000313" key="3">
    <source>
        <dbReference type="Proteomes" id="UP000199387"/>
    </source>
</evidence>
<keyword evidence="1" id="KW-0472">Membrane</keyword>
<feature type="transmembrane region" description="Helical" evidence="1">
    <location>
        <begin position="5"/>
        <end position="23"/>
    </location>
</feature>
<keyword evidence="3" id="KW-1185">Reference proteome</keyword>
<reference evidence="2 3" key="1">
    <citation type="submission" date="2016-10" db="EMBL/GenBank/DDBJ databases">
        <authorList>
            <person name="de Groot N.N."/>
        </authorList>
    </citation>
    <scope>NUCLEOTIDE SEQUENCE [LARGE SCALE GENOMIC DNA]</scope>
    <source>
        <strain evidence="2 3">DSM 45514</strain>
    </source>
</reference>
<proteinExistence type="predicted"/>
<keyword evidence="1" id="KW-0812">Transmembrane</keyword>
<evidence type="ECO:0000256" key="1">
    <source>
        <dbReference type="SAM" id="Phobius"/>
    </source>
</evidence>
<protein>
    <submittedName>
        <fullName evidence="2">Lactate permease</fullName>
    </submittedName>
</protein>
<sequence length="59" mass="6535">MIRKMLIPTFYYVGVAGVLGFVVLNGFAIYLVALLPVAMIGWWVASLVTVFKKKQSRSA</sequence>
<accession>A0A1G6NBC7</accession>
<name>A0A1G6NBC7_9BACL</name>
<evidence type="ECO:0000313" key="2">
    <source>
        <dbReference type="EMBL" id="SDC65122.1"/>
    </source>
</evidence>
<dbReference type="Proteomes" id="UP000199387">
    <property type="component" value="Unassembled WGS sequence"/>
</dbReference>
<dbReference type="EMBL" id="FMZA01000012">
    <property type="protein sequence ID" value="SDC65122.1"/>
    <property type="molecule type" value="Genomic_DNA"/>
</dbReference>
<feature type="transmembrane region" description="Helical" evidence="1">
    <location>
        <begin position="29"/>
        <end position="51"/>
    </location>
</feature>
<organism evidence="2 3">
    <name type="scientific">Melghirimyces thermohalophilus</name>
    <dbReference type="NCBI Taxonomy" id="1236220"/>
    <lineage>
        <taxon>Bacteria</taxon>
        <taxon>Bacillati</taxon>
        <taxon>Bacillota</taxon>
        <taxon>Bacilli</taxon>
        <taxon>Bacillales</taxon>
        <taxon>Thermoactinomycetaceae</taxon>
        <taxon>Melghirimyces</taxon>
    </lineage>
</organism>